<keyword evidence="1" id="KW-1133">Transmembrane helix</keyword>
<proteinExistence type="predicted"/>
<keyword evidence="1" id="KW-0472">Membrane</keyword>
<comment type="caution">
    <text evidence="2">The sequence shown here is derived from an EMBL/GenBank/DDBJ whole genome shotgun (WGS) entry which is preliminary data.</text>
</comment>
<dbReference type="EMBL" id="MHTH01000010">
    <property type="protein sequence ID" value="OHA58373.1"/>
    <property type="molecule type" value="Genomic_DNA"/>
</dbReference>
<feature type="transmembrane region" description="Helical" evidence="1">
    <location>
        <begin position="51"/>
        <end position="73"/>
    </location>
</feature>
<dbReference type="Proteomes" id="UP000176222">
    <property type="component" value="Unassembled WGS sequence"/>
</dbReference>
<dbReference type="STRING" id="1802436.A2370_01510"/>
<reference evidence="2 3" key="1">
    <citation type="journal article" date="2016" name="Nat. Commun.">
        <title>Thousands of microbial genomes shed light on interconnected biogeochemical processes in an aquifer system.</title>
        <authorList>
            <person name="Anantharaman K."/>
            <person name="Brown C.T."/>
            <person name="Hug L.A."/>
            <person name="Sharon I."/>
            <person name="Castelle C.J."/>
            <person name="Probst A.J."/>
            <person name="Thomas B.C."/>
            <person name="Singh A."/>
            <person name="Wilkins M.J."/>
            <person name="Karaoz U."/>
            <person name="Brodie E.L."/>
            <person name="Williams K.H."/>
            <person name="Hubbard S.S."/>
            <person name="Banfield J.F."/>
        </authorList>
    </citation>
    <scope>NUCLEOTIDE SEQUENCE [LARGE SCALE GENOMIC DNA]</scope>
</reference>
<gene>
    <name evidence="2" type="ORF">A2370_01510</name>
</gene>
<dbReference type="AlphaFoldDB" id="A0A1G2QD78"/>
<evidence type="ECO:0000256" key="1">
    <source>
        <dbReference type="SAM" id="Phobius"/>
    </source>
</evidence>
<name>A0A1G2QD78_9BACT</name>
<keyword evidence="1" id="KW-0812">Transmembrane</keyword>
<sequence>MKNNLLIPITIVFKRFFFTFLDISGILLGFFLTGLGVWIVTGRIVAEELGYLIAFLGVSAFFIHAGHYFNLAITRWIFGSGSYFHKDQDN</sequence>
<protein>
    <submittedName>
        <fullName evidence="2">Uncharacterized protein</fullName>
    </submittedName>
</protein>
<evidence type="ECO:0000313" key="2">
    <source>
        <dbReference type="EMBL" id="OHA58373.1"/>
    </source>
</evidence>
<organism evidence="2 3">
    <name type="scientific">Candidatus Vogelbacteria bacterium RIFOXYB1_FULL_42_16</name>
    <dbReference type="NCBI Taxonomy" id="1802436"/>
    <lineage>
        <taxon>Bacteria</taxon>
        <taxon>Candidatus Vogeliibacteriota</taxon>
    </lineage>
</organism>
<evidence type="ECO:0000313" key="3">
    <source>
        <dbReference type="Proteomes" id="UP000176222"/>
    </source>
</evidence>
<feature type="transmembrane region" description="Helical" evidence="1">
    <location>
        <begin position="12"/>
        <end position="39"/>
    </location>
</feature>
<accession>A0A1G2QD78</accession>